<feature type="chain" id="PRO_5022809813" evidence="1">
    <location>
        <begin position="26"/>
        <end position="505"/>
    </location>
</feature>
<dbReference type="InterPro" id="IPR036465">
    <property type="entry name" value="vWFA_dom_sf"/>
</dbReference>
<keyword evidence="1" id="KW-0732">Signal</keyword>
<evidence type="ECO:0000313" key="3">
    <source>
        <dbReference type="EMBL" id="TWT35680.1"/>
    </source>
</evidence>
<evidence type="ECO:0000256" key="1">
    <source>
        <dbReference type="SAM" id="SignalP"/>
    </source>
</evidence>
<gene>
    <name evidence="3" type="ORF">KOR34_05740</name>
</gene>
<feature type="signal peptide" evidence="1">
    <location>
        <begin position="1"/>
        <end position="25"/>
    </location>
</feature>
<evidence type="ECO:0000259" key="2">
    <source>
        <dbReference type="PROSITE" id="PS50234"/>
    </source>
</evidence>
<dbReference type="PANTHER" id="PTHR10579">
    <property type="entry name" value="CALCIUM-ACTIVATED CHLORIDE CHANNEL REGULATOR"/>
    <property type="match status" value="1"/>
</dbReference>
<evidence type="ECO:0000313" key="4">
    <source>
        <dbReference type="Proteomes" id="UP000316714"/>
    </source>
</evidence>
<reference evidence="3 4" key="1">
    <citation type="submission" date="2019-02" db="EMBL/GenBank/DDBJ databases">
        <title>Deep-cultivation of Planctomycetes and their phenomic and genomic characterization uncovers novel biology.</title>
        <authorList>
            <person name="Wiegand S."/>
            <person name="Jogler M."/>
            <person name="Boedeker C."/>
            <person name="Pinto D."/>
            <person name="Vollmers J."/>
            <person name="Rivas-Marin E."/>
            <person name="Kohn T."/>
            <person name="Peeters S.H."/>
            <person name="Heuer A."/>
            <person name="Rast P."/>
            <person name="Oberbeckmann S."/>
            <person name="Bunk B."/>
            <person name="Jeske O."/>
            <person name="Meyerdierks A."/>
            <person name="Storesund J.E."/>
            <person name="Kallscheuer N."/>
            <person name="Luecker S."/>
            <person name="Lage O.M."/>
            <person name="Pohl T."/>
            <person name="Merkel B.J."/>
            <person name="Hornburger P."/>
            <person name="Mueller R.-W."/>
            <person name="Bruemmer F."/>
            <person name="Labrenz M."/>
            <person name="Spormann A.M."/>
            <person name="Op Den Camp H."/>
            <person name="Overmann J."/>
            <person name="Amann R."/>
            <person name="Jetten M.S.M."/>
            <person name="Mascher T."/>
            <person name="Medema M.H."/>
            <person name="Devos D.P."/>
            <person name="Kaster A.-K."/>
            <person name="Ovreas L."/>
            <person name="Rohde M."/>
            <person name="Galperin M.Y."/>
            <person name="Jogler C."/>
        </authorList>
    </citation>
    <scope>NUCLEOTIDE SEQUENCE [LARGE SCALE GENOMIC DNA]</scope>
    <source>
        <strain evidence="3 4">KOR34</strain>
    </source>
</reference>
<dbReference type="Gene3D" id="3.40.50.410">
    <property type="entry name" value="von Willebrand factor, type A domain"/>
    <property type="match status" value="1"/>
</dbReference>
<dbReference type="SUPFAM" id="SSF53300">
    <property type="entry name" value="vWA-like"/>
    <property type="match status" value="1"/>
</dbReference>
<accession>A0A5C5VCD4</accession>
<name>A0A5C5VCD4_9BACT</name>
<organism evidence="3 4">
    <name type="scientific">Posidoniimonas corsicana</name>
    <dbReference type="NCBI Taxonomy" id="1938618"/>
    <lineage>
        <taxon>Bacteria</taxon>
        <taxon>Pseudomonadati</taxon>
        <taxon>Planctomycetota</taxon>
        <taxon>Planctomycetia</taxon>
        <taxon>Pirellulales</taxon>
        <taxon>Lacipirellulaceae</taxon>
        <taxon>Posidoniimonas</taxon>
    </lineage>
</organism>
<dbReference type="AlphaFoldDB" id="A0A5C5VCD4"/>
<dbReference type="RefSeq" id="WP_146562035.1">
    <property type="nucleotide sequence ID" value="NZ_SIHJ01000001.1"/>
</dbReference>
<dbReference type="Pfam" id="PF13519">
    <property type="entry name" value="VWA_2"/>
    <property type="match status" value="1"/>
</dbReference>
<dbReference type="SMART" id="SM00327">
    <property type="entry name" value="VWA"/>
    <property type="match status" value="1"/>
</dbReference>
<keyword evidence="4" id="KW-1185">Reference proteome</keyword>
<dbReference type="InterPro" id="IPR051266">
    <property type="entry name" value="CLCR"/>
</dbReference>
<dbReference type="Proteomes" id="UP000316714">
    <property type="component" value="Unassembled WGS sequence"/>
</dbReference>
<comment type="caution">
    <text evidence="3">The sequence shown here is derived from an EMBL/GenBank/DDBJ whole genome shotgun (WGS) entry which is preliminary data.</text>
</comment>
<dbReference type="OrthoDB" id="9783818at2"/>
<dbReference type="PROSITE" id="PS50234">
    <property type="entry name" value="VWFA"/>
    <property type="match status" value="1"/>
</dbReference>
<dbReference type="PANTHER" id="PTHR10579:SF43">
    <property type="entry name" value="ZINC FINGER (C3HC4-TYPE RING FINGER) FAMILY PROTEIN"/>
    <property type="match status" value="1"/>
</dbReference>
<dbReference type="EMBL" id="SIHJ01000001">
    <property type="protein sequence ID" value="TWT35680.1"/>
    <property type="molecule type" value="Genomic_DNA"/>
</dbReference>
<feature type="domain" description="VWFA" evidence="2">
    <location>
        <begin position="29"/>
        <end position="215"/>
    </location>
</feature>
<proteinExistence type="predicted"/>
<protein>
    <submittedName>
        <fullName evidence="3">von Willebrand factor type A domain protein</fullName>
    </submittedName>
</protein>
<sequence length="505" mass="53382" precursor="true">MRYVLAFFVAAMLPTLVPCSPAAQAAMPEVLFILDSSGSMAEDAGGQSKIDAAKRVMRQITPGLPEEVLVGLVAYGHRRPGDCSDIEVLIPAGSSDRQGLMDQVEALQPRGKTPITSAFLTAAEMLKSKDAVTSVVLVSDGVETCGGDPCRVVGELKATGCRFVLHTVGFDVDPAAAKQLSCLAKAGGGQFFAAADGDALLAALREVSRGVAEEVEKAKARTVASGTGLGKLRIAIPPGGGESLAYIEIARASDGKITKTITKPSDQSTHPLVSGDYRVTAGFAVPNYGEPTRSELGVLTIYKQQTRDLPLGSIAFNVPDELVSGGDWKNRLHVDLVAITESGSGRAVVRVGSEGNGYYNFKDKPVLPGVYDVCFQYAGADQPITVSEQVVVKPGERSVVTLDSGIQLVRPEQDVTAWRLFRRADQSAVADEDQGQAPARLLAYEARAAAGLGGARRVDSLYYPYLLPPGVYDLELDVQGMSEPLPVGEAIEIKQGELTRFDSGL</sequence>
<dbReference type="InterPro" id="IPR002035">
    <property type="entry name" value="VWF_A"/>
</dbReference>